<keyword evidence="2" id="KW-0489">Methyltransferase</keyword>
<dbReference type="Gene3D" id="3.40.50.150">
    <property type="entry name" value="Vaccinia Virus protein VP39"/>
    <property type="match status" value="1"/>
</dbReference>
<dbReference type="SUPFAM" id="SSF53335">
    <property type="entry name" value="S-adenosyl-L-methionine-dependent methyltransferases"/>
    <property type="match status" value="1"/>
</dbReference>
<dbReference type="OrthoDB" id="9782855at2"/>
<organism evidence="7 8">
    <name type="scientific">Marinomonas pollencensis</name>
    <dbReference type="NCBI Taxonomy" id="491954"/>
    <lineage>
        <taxon>Bacteria</taxon>
        <taxon>Pseudomonadati</taxon>
        <taxon>Pseudomonadota</taxon>
        <taxon>Gammaproteobacteria</taxon>
        <taxon>Oceanospirillales</taxon>
        <taxon>Oceanospirillaceae</taxon>
        <taxon>Marinomonas</taxon>
    </lineage>
</organism>
<evidence type="ECO:0000256" key="6">
    <source>
        <dbReference type="PIRSR" id="PIRSR003085-1"/>
    </source>
</evidence>
<evidence type="ECO:0000313" key="7">
    <source>
        <dbReference type="EMBL" id="REG82399.1"/>
    </source>
</evidence>
<dbReference type="GO" id="GO:0008610">
    <property type="term" value="P:lipid biosynthetic process"/>
    <property type="evidence" value="ECO:0007669"/>
    <property type="project" value="InterPro"/>
</dbReference>
<feature type="active site" evidence="6">
    <location>
        <position position="394"/>
    </location>
</feature>
<comment type="similarity">
    <text evidence="1">Belongs to the CFA/CMAS family.</text>
</comment>
<gene>
    <name evidence="7" type="ORF">DFP81_10958</name>
</gene>
<evidence type="ECO:0000256" key="5">
    <source>
        <dbReference type="ARBA" id="ARBA00023098"/>
    </source>
</evidence>
<evidence type="ECO:0000313" key="8">
    <source>
        <dbReference type="Proteomes" id="UP000256542"/>
    </source>
</evidence>
<sequence>MNSVSINEQKVNKSRRSEWFDQLAKRVVFGMLKKLNVGHLTLEDEGQIYEFGEPKESARYHAHIQLHNKGAYRDVFLNSSIGSGEAYMKGWWSSPDIVGVIRLMVANLNVINRMDAKRPIWSRLGAKIVHKLNANSQRGAKKNISAHYDLGNDFFSLFLDPSMMYSAAVYPNAEASLEEAAVHKLDRICQKLQLSAGDHLLEIGTGWGGMAMHAAQHYGCRVTTTTISKEQYEFAKHRVAAAGLSDKITLLLKDYRELTGEYDKLVSIEMIEAVGHEYYDSYFSKCSELLKPHGVMVIQAITIADQRYDYARESVDFIQRYIFPGGCLPSNQVIAHKLAQKTDMQIIGLEDITEHYAKTLSDWRKRFHHARREVLDMGFDDVFCRMWDFYLAYCEGGFKERAISTGQFVFAKPEHRFALSQRG</sequence>
<dbReference type="Pfam" id="PF02353">
    <property type="entry name" value="CMAS"/>
    <property type="match status" value="1"/>
</dbReference>
<dbReference type="GO" id="GO:0008168">
    <property type="term" value="F:methyltransferase activity"/>
    <property type="evidence" value="ECO:0007669"/>
    <property type="project" value="UniProtKB-KW"/>
</dbReference>
<keyword evidence="3" id="KW-0808">Transferase</keyword>
<dbReference type="PANTHER" id="PTHR43667">
    <property type="entry name" value="CYCLOPROPANE-FATTY-ACYL-PHOSPHOLIPID SYNTHASE"/>
    <property type="match status" value="1"/>
</dbReference>
<dbReference type="RefSeq" id="WP_115898334.1">
    <property type="nucleotide sequence ID" value="NZ_QUNG01000009.1"/>
</dbReference>
<dbReference type="PANTHER" id="PTHR43667:SF2">
    <property type="entry name" value="FATTY ACID C-METHYL TRANSFERASE"/>
    <property type="match status" value="1"/>
</dbReference>
<name>A0A3E0DI94_9GAMM</name>
<evidence type="ECO:0000256" key="3">
    <source>
        <dbReference type="ARBA" id="ARBA00022679"/>
    </source>
</evidence>
<keyword evidence="4" id="KW-0949">S-adenosyl-L-methionine</keyword>
<accession>A0A3E0DI94</accession>
<evidence type="ECO:0000256" key="4">
    <source>
        <dbReference type="ARBA" id="ARBA00022691"/>
    </source>
</evidence>
<keyword evidence="8" id="KW-1185">Reference proteome</keyword>
<dbReference type="InterPro" id="IPR029063">
    <property type="entry name" value="SAM-dependent_MTases_sf"/>
</dbReference>
<proteinExistence type="inferred from homology"/>
<dbReference type="EMBL" id="QUNG01000009">
    <property type="protein sequence ID" value="REG82399.1"/>
    <property type="molecule type" value="Genomic_DNA"/>
</dbReference>
<protein>
    <submittedName>
        <fullName evidence="7">Cyclopropane-fatty-acyl-phospholipid synthase</fullName>
    </submittedName>
</protein>
<evidence type="ECO:0000256" key="2">
    <source>
        <dbReference type="ARBA" id="ARBA00022603"/>
    </source>
</evidence>
<dbReference type="PIRSF" id="PIRSF003085">
    <property type="entry name" value="CMAS"/>
    <property type="match status" value="1"/>
</dbReference>
<comment type="caution">
    <text evidence="7">The sequence shown here is derived from an EMBL/GenBank/DDBJ whole genome shotgun (WGS) entry which is preliminary data.</text>
</comment>
<dbReference type="Proteomes" id="UP000256542">
    <property type="component" value="Unassembled WGS sequence"/>
</dbReference>
<evidence type="ECO:0000256" key="1">
    <source>
        <dbReference type="ARBA" id="ARBA00010815"/>
    </source>
</evidence>
<dbReference type="InterPro" id="IPR003333">
    <property type="entry name" value="CMAS"/>
</dbReference>
<dbReference type="CDD" id="cd02440">
    <property type="entry name" value="AdoMet_MTases"/>
    <property type="match status" value="1"/>
</dbReference>
<keyword evidence="5" id="KW-0443">Lipid metabolism</keyword>
<reference evidence="7 8" key="1">
    <citation type="submission" date="2018-08" db="EMBL/GenBank/DDBJ databases">
        <title>Genomic Encyclopedia of Type Strains, Phase III (KMG-III): the genomes of soil and plant-associated and newly described type strains.</title>
        <authorList>
            <person name="Whitman W."/>
        </authorList>
    </citation>
    <scope>NUCLEOTIDE SEQUENCE [LARGE SCALE GENOMIC DNA]</scope>
    <source>
        <strain evidence="7 8">CECT 7375</strain>
    </source>
</reference>
<dbReference type="InterPro" id="IPR050723">
    <property type="entry name" value="CFA/CMAS"/>
</dbReference>
<dbReference type="AlphaFoldDB" id="A0A3E0DI94"/>
<dbReference type="GO" id="GO:0032259">
    <property type="term" value="P:methylation"/>
    <property type="evidence" value="ECO:0007669"/>
    <property type="project" value="UniProtKB-KW"/>
</dbReference>